<dbReference type="InterPro" id="IPR029030">
    <property type="entry name" value="Caspase-like_dom_sf"/>
</dbReference>
<dbReference type="EMBL" id="CAIJ01000594">
    <property type="protein sequence ID" value="CCI05032.1"/>
    <property type="molecule type" value="Genomic_DNA"/>
</dbReference>
<accession>I4GAS1</accession>
<dbReference type="InterPro" id="IPR001680">
    <property type="entry name" value="WD40_rpt"/>
</dbReference>
<dbReference type="PRINTS" id="PR00320">
    <property type="entry name" value="GPROTEINBRPT"/>
</dbReference>
<dbReference type="InterPro" id="IPR015943">
    <property type="entry name" value="WD40/YVTN_repeat-like_dom_sf"/>
</dbReference>
<evidence type="ECO:0000259" key="4">
    <source>
        <dbReference type="Pfam" id="PF20703"/>
    </source>
</evidence>
<dbReference type="GO" id="GO:0004197">
    <property type="term" value="F:cysteine-type endopeptidase activity"/>
    <property type="evidence" value="ECO:0007669"/>
    <property type="project" value="InterPro"/>
</dbReference>
<gene>
    <name evidence="5" type="ORF">MICAC_6330004</name>
</gene>
<evidence type="ECO:0000313" key="6">
    <source>
        <dbReference type="Proteomes" id="UP000003480"/>
    </source>
</evidence>
<dbReference type="CDD" id="cd00200">
    <property type="entry name" value="WD40"/>
    <property type="match status" value="2"/>
</dbReference>
<name>I4GAS1_MICAE</name>
<organism evidence="5 6">
    <name type="scientific">Microcystis aeruginosa PCC 9443</name>
    <dbReference type="NCBI Taxonomy" id="1160281"/>
    <lineage>
        <taxon>Bacteria</taxon>
        <taxon>Bacillati</taxon>
        <taxon>Cyanobacteriota</taxon>
        <taxon>Cyanophyceae</taxon>
        <taxon>Oscillatoriophycideae</taxon>
        <taxon>Chroococcales</taxon>
        <taxon>Microcystaceae</taxon>
        <taxon>Microcystis</taxon>
    </lineage>
</organism>
<dbReference type="Gene3D" id="2.130.10.10">
    <property type="entry name" value="YVTN repeat-like/Quinoprotein amine dehydrogenase"/>
    <property type="match status" value="3"/>
</dbReference>
<keyword evidence="2" id="KW-0677">Repeat</keyword>
<dbReference type="InterPro" id="IPR011047">
    <property type="entry name" value="Quinoprotein_ADH-like_sf"/>
</dbReference>
<dbReference type="PANTHER" id="PTHR19848:SF8">
    <property type="entry name" value="F-BOX AND WD REPEAT DOMAIN CONTAINING 7"/>
    <property type="match status" value="1"/>
</dbReference>
<dbReference type="Gene3D" id="3.40.50.300">
    <property type="entry name" value="P-loop containing nucleotide triphosphate hydrolases"/>
    <property type="match status" value="1"/>
</dbReference>
<dbReference type="SUPFAM" id="SSF50998">
    <property type="entry name" value="Quinoprotein alcohol dehydrogenase-like"/>
    <property type="match status" value="2"/>
</dbReference>
<keyword evidence="1" id="KW-0853">WD repeat</keyword>
<dbReference type="SMART" id="SM00320">
    <property type="entry name" value="WD40"/>
    <property type="match status" value="10"/>
</dbReference>
<proteinExistence type="predicted"/>
<dbReference type="Pfam" id="PF00400">
    <property type="entry name" value="WD40"/>
    <property type="match status" value="6"/>
</dbReference>
<dbReference type="HOGENOM" id="CLU_002352_0_1_3"/>
<reference evidence="5 6" key="1">
    <citation type="submission" date="2012-04" db="EMBL/GenBank/DDBJ databases">
        <authorList>
            <person name="Genoscope - CEA"/>
        </authorList>
    </citation>
    <scope>NUCLEOTIDE SEQUENCE [LARGE SCALE GENOMIC DNA]</scope>
    <source>
        <strain evidence="5 6">9443</strain>
    </source>
</reference>
<dbReference type="InterPro" id="IPR049052">
    <property type="entry name" value="nSTAND1"/>
</dbReference>
<dbReference type="SUPFAM" id="SSF52540">
    <property type="entry name" value="P-loop containing nucleoside triphosphate hydrolases"/>
    <property type="match status" value="1"/>
</dbReference>
<feature type="domain" description="Novel STAND NTPase 1" evidence="4">
    <location>
        <begin position="252"/>
        <end position="675"/>
    </location>
</feature>
<dbReference type="PANTHER" id="PTHR19848">
    <property type="entry name" value="WD40 REPEAT PROTEIN"/>
    <property type="match status" value="1"/>
</dbReference>
<dbReference type="InterPro" id="IPR011600">
    <property type="entry name" value="Pept_C14_caspase"/>
</dbReference>
<evidence type="ECO:0000256" key="2">
    <source>
        <dbReference type="ARBA" id="ARBA00022737"/>
    </source>
</evidence>
<evidence type="ECO:0000313" key="5">
    <source>
        <dbReference type="EMBL" id="CCI05032.1"/>
    </source>
</evidence>
<dbReference type="SUPFAM" id="SSF52129">
    <property type="entry name" value="Caspase-like"/>
    <property type="match status" value="1"/>
</dbReference>
<protein>
    <recommendedName>
        <fullName evidence="7">Peptidase C14 caspase domain-containing protein</fullName>
    </recommendedName>
</protein>
<dbReference type="InterPro" id="IPR020472">
    <property type="entry name" value="WD40_PAC1"/>
</dbReference>
<feature type="domain" description="Peptidase C14 caspase" evidence="3">
    <location>
        <begin position="7"/>
        <end position="231"/>
    </location>
</feature>
<dbReference type="RefSeq" id="WP_002772236.1">
    <property type="nucleotide sequence ID" value="NZ_HE973017.1"/>
</dbReference>
<dbReference type="Gene3D" id="3.40.50.1460">
    <property type="match status" value="1"/>
</dbReference>
<dbReference type="Pfam" id="PF20703">
    <property type="entry name" value="nSTAND1"/>
    <property type="match status" value="1"/>
</dbReference>
<dbReference type="Pfam" id="PF00656">
    <property type="entry name" value="Peptidase_C14"/>
    <property type="match status" value="1"/>
</dbReference>
<evidence type="ECO:0000259" key="3">
    <source>
        <dbReference type="Pfam" id="PF00656"/>
    </source>
</evidence>
<sequence>MTSQWEAFVVGINYYPSFTGLSPLTAAAKDAEAIAAQLEQHGYQSFRVQRLPRQANQKGEWQINPDEGVKGQELAESLRNLLTPPDNNPPETALFFFSGHGWQKSINGKDEVFLATSDALPNKENYGVTMSFLGQLIQESQAKRIVVWLDCCFSGELTKYLPDNKDYCIFTATRSYEPGLEIKHQEGLFTQALREGLNPEHYADGIVDSHKLAKFIQERMAQTGQAPQCFNSVRSILLTSKASRKAFINECPYRSLSYFSESLNDAQVFHGRTQLTESLVEHIRNKERLIAVFGASGSGKSSLIRAGLLYQLKLGQAIPGSNNWIYLEPFPPTNNPLTKFYEVIEKTEELAPIFRELKESKTHNSEGQEDKLSGQELVGFFQKVKDDKSPIVIIIDQFEECFTMGNQETTIEFITLLTELVKTLPNLYLIIGMRSDFRGRLREFPDFSQAIMAKINVEHLNREEIQEAIEKPAEFVGLGIESSLKQQLINDVEDYPGSLPLLQYTLTELWNEARKQGEQFLRLETYTTLGGIEGTLEKRADAAYENLPEAEQTVAKRIFLELTQVGDTFDTRRRLILGDLVNSHHSLEILDKVTEKLANKENRLITRTEAEKAEDTDESKSQNLKSKIVIDVVHEALIRHWKLLGNWKQQYQNGMVIERRIEASAQEWQEKGKKSEYLLKESKLGEAKEYLKDFSELGMLDGMAETFIQKSKDNRRRNRWIRTGIIGGFVGVVALVVISSLEAQNQQLNSDLRGLASLSKNNFRNNQNLEALVTSLKAGKKLQNTSNIEPATRMQVITALNQAVYDNRQVNKIGGQGGWISSVSLSPDGQTIASGSGDTTIKLWKLNGEKIKTFSHQGKVTHIGFSRDGQIIAATNNWGTLKLWKRDGTLIITLGISDQNLSNTSFDSKGNIVFPVLDGTKLEIRNSYDGKLVKTWMNPDPKVYQILHASFTLDDRLLVVLSKREGNSLAIWQPENKLLTNMSQPPSGAVSLAIISPQGNVIASVGDSTVIDLWDVNGKWLGKLSGHSALVNDLSFDSQEEVLASASEDHTLKIWGIKERKLITTLLGHQAEVDSVNLGGDSLVVSGGRDSTIRLWSWKLEPTKKFSHKEMPYFINFNPDGKILATSSTNYNKQNVLLWKVNDNSNTPFQVIENILALRFNSNPKQPDLMIIDAAGKLQRLQRKLKANPSYQLDPNFPSFVAIDPEKATTVSIAMNLDSNSFAISNSVYGEKPDQSLKLWIKQGNSSLWTPISLSNKSIAEELSFSPDGQILAVTFFDSTVLTWDRLGQPLGKPLPHKKDSRVTSLSFSPDSQILATAGTDWTVKLWNRQGELQKNLPHSGRVWAVSFHPDNSTLATSSNLDISGYNQSNHIINFWTRSGELIHTFQSEQSLSYPISFSPDGNYLAVIANDHNVILWNLNLDDLLERGCKWGQYYLTNPNIDLSEEDRKLCP</sequence>
<comment type="caution">
    <text evidence="5">The sequence shown here is derived from an EMBL/GenBank/DDBJ whole genome shotgun (WGS) entry which is preliminary data.</text>
</comment>
<dbReference type="InterPro" id="IPR027417">
    <property type="entry name" value="P-loop_NTPase"/>
</dbReference>
<evidence type="ECO:0008006" key="7">
    <source>
        <dbReference type="Google" id="ProtNLM"/>
    </source>
</evidence>
<dbReference type="Proteomes" id="UP000003480">
    <property type="component" value="Unassembled WGS sequence"/>
</dbReference>
<dbReference type="GO" id="GO:0006508">
    <property type="term" value="P:proteolysis"/>
    <property type="evidence" value="ECO:0007669"/>
    <property type="project" value="InterPro"/>
</dbReference>
<evidence type="ECO:0000256" key="1">
    <source>
        <dbReference type="ARBA" id="ARBA00022574"/>
    </source>
</evidence>